<evidence type="ECO:0000313" key="1">
    <source>
        <dbReference type="EMBL" id="RDH14437.1"/>
    </source>
</evidence>
<dbReference type="VEuPathDB" id="FungiDB:M747DRAFT_300130"/>
<reference evidence="1 2" key="1">
    <citation type="submission" date="2018-07" db="EMBL/GenBank/DDBJ databases">
        <title>Section-level genome sequencing of Aspergillus section Nigri to investigate inter- and intra-species variation.</title>
        <authorList>
            <consortium name="DOE Joint Genome Institute"/>
            <person name="Vesth T.C."/>
            <person name="Nybo J.L."/>
            <person name="Theobald S."/>
            <person name="Frisvad J.C."/>
            <person name="Larsen T.O."/>
            <person name="Nielsen K.F."/>
            <person name="Hoof J.B."/>
            <person name="Brandl J."/>
            <person name="Salamov A."/>
            <person name="Riley R."/>
            <person name="Gladden J.M."/>
            <person name="Phatale P."/>
            <person name="Nielsen M.T."/>
            <person name="Lyhne E.K."/>
            <person name="Kogle M.E."/>
            <person name="Strasser K."/>
            <person name="McDonnell E."/>
            <person name="Barry K."/>
            <person name="Clum A."/>
            <person name="Chen C."/>
            <person name="Nolan M."/>
            <person name="Sandor L."/>
            <person name="Kuo A."/>
            <person name="Lipzen A."/>
            <person name="Hainaut M."/>
            <person name="Drula E."/>
            <person name="Tsang A."/>
            <person name="Magnuson J.K."/>
            <person name="Henrissat B."/>
            <person name="Wiebenga A."/>
            <person name="Simmons B.A."/>
            <person name="Makela M.R."/>
            <person name="De vries R.P."/>
            <person name="Grigoriev I.V."/>
            <person name="Mortensen U.H."/>
            <person name="Baker S.E."/>
            <person name="Andersen M.R."/>
        </authorList>
    </citation>
    <scope>NUCLEOTIDE SEQUENCE [LARGE SCALE GENOMIC DNA]</scope>
    <source>
        <strain evidence="1 2">ATCC 13496</strain>
    </source>
</reference>
<name>A0A370BG85_ASPNG</name>
<dbReference type="Proteomes" id="UP000253845">
    <property type="component" value="Unassembled WGS sequence"/>
</dbReference>
<dbReference type="AlphaFoldDB" id="A0A370BG85"/>
<dbReference type="EMBL" id="KZ851967">
    <property type="protein sequence ID" value="RDH14437.1"/>
    <property type="molecule type" value="Genomic_DNA"/>
</dbReference>
<proteinExistence type="predicted"/>
<gene>
    <name evidence="1" type="ORF">M747DRAFT_300130</name>
</gene>
<evidence type="ECO:0000313" key="2">
    <source>
        <dbReference type="Proteomes" id="UP000253845"/>
    </source>
</evidence>
<protein>
    <submittedName>
        <fullName evidence="1">Uncharacterized protein</fullName>
    </submittedName>
</protein>
<organism evidence="1 2">
    <name type="scientific">Aspergillus niger ATCC 13496</name>
    <dbReference type="NCBI Taxonomy" id="1353008"/>
    <lineage>
        <taxon>Eukaryota</taxon>
        <taxon>Fungi</taxon>
        <taxon>Dikarya</taxon>
        <taxon>Ascomycota</taxon>
        <taxon>Pezizomycotina</taxon>
        <taxon>Eurotiomycetes</taxon>
        <taxon>Eurotiomycetidae</taxon>
        <taxon>Eurotiales</taxon>
        <taxon>Aspergillaceae</taxon>
        <taxon>Aspergillus</taxon>
        <taxon>Aspergillus subgen. Circumdati</taxon>
    </lineage>
</organism>
<sequence length="71" mass="8302">MLLGEESQVCWLGTQLATAQGQRVTMRMPFRPAWYETHHGQLHKQLTVWIKEIQTFFSLHHCCSSRSTNDL</sequence>
<accession>A0A370BG85</accession>